<keyword evidence="7" id="KW-0282">Flagellum</keyword>
<dbReference type="Pfam" id="PF00700">
    <property type="entry name" value="Flagellin_C"/>
    <property type="match status" value="1"/>
</dbReference>
<dbReference type="PANTHER" id="PTHR42792:SF1">
    <property type="entry name" value="FLAGELLAR HOOK-ASSOCIATED PROTEIN 3"/>
    <property type="match status" value="1"/>
</dbReference>
<evidence type="ECO:0000256" key="3">
    <source>
        <dbReference type="ARBA" id="ARBA00023143"/>
    </source>
</evidence>
<gene>
    <name evidence="7" type="primary">flgL</name>
    <name evidence="7" type="ORF">Voc01_047960</name>
</gene>
<dbReference type="Gene3D" id="1.20.1330.10">
    <property type="entry name" value="f41 fragment of flagellin, N-terminal domain"/>
    <property type="match status" value="1"/>
</dbReference>
<protein>
    <submittedName>
        <fullName evidence="7">Flagellar hook-associated protein FlgL</fullName>
    </submittedName>
</protein>
<dbReference type="InterPro" id="IPR001029">
    <property type="entry name" value="Flagellin_N"/>
</dbReference>
<dbReference type="InterPro" id="IPR013384">
    <property type="entry name" value="Flagell_FlgL"/>
</dbReference>
<dbReference type="GO" id="GO:0009424">
    <property type="term" value="C:bacterial-type flagellum hook"/>
    <property type="evidence" value="ECO:0007669"/>
    <property type="project" value="InterPro"/>
</dbReference>
<dbReference type="Pfam" id="PF00669">
    <property type="entry name" value="Flagellin_N"/>
    <property type="match status" value="1"/>
</dbReference>
<keyword evidence="3" id="KW-0975">Bacterial flagellum</keyword>
<keyword evidence="7" id="KW-0966">Cell projection</keyword>
<organism evidence="7 8">
    <name type="scientific">Virgisporangium ochraceum</name>
    <dbReference type="NCBI Taxonomy" id="65505"/>
    <lineage>
        <taxon>Bacteria</taxon>
        <taxon>Bacillati</taxon>
        <taxon>Actinomycetota</taxon>
        <taxon>Actinomycetes</taxon>
        <taxon>Micromonosporales</taxon>
        <taxon>Micromonosporaceae</taxon>
        <taxon>Virgisporangium</taxon>
    </lineage>
</organism>
<dbReference type="RefSeq" id="WP_203929796.1">
    <property type="nucleotide sequence ID" value="NZ_BOPH01000069.1"/>
</dbReference>
<comment type="similarity">
    <text evidence="2">Belongs to the bacterial flagellin family.</text>
</comment>
<name>A0A8J4ECQ2_9ACTN</name>
<dbReference type="InterPro" id="IPR046358">
    <property type="entry name" value="Flagellin_C"/>
</dbReference>
<dbReference type="SUPFAM" id="SSF64518">
    <property type="entry name" value="Phase 1 flagellin"/>
    <property type="match status" value="1"/>
</dbReference>
<dbReference type="GO" id="GO:0005198">
    <property type="term" value="F:structural molecule activity"/>
    <property type="evidence" value="ECO:0007669"/>
    <property type="project" value="InterPro"/>
</dbReference>
<feature type="region of interest" description="Disordered" evidence="4">
    <location>
        <begin position="27"/>
        <end position="48"/>
    </location>
</feature>
<comment type="subcellular location">
    <subcellularLocation>
        <location evidence="1">Bacterial flagellum</location>
    </subcellularLocation>
</comment>
<keyword evidence="7" id="KW-0969">Cilium</keyword>
<dbReference type="PANTHER" id="PTHR42792">
    <property type="entry name" value="FLAGELLIN"/>
    <property type="match status" value="1"/>
</dbReference>
<dbReference type="Proteomes" id="UP000635606">
    <property type="component" value="Unassembled WGS sequence"/>
</dbReference>
<dbReference type="AlphaFoldDB" id="A0A8J4ECQ2"/>
<evidence type="ECO:0000259" key="6">
    <source>
        <dbReference type="Pfam" id="PF00700"/>
    </source>
</evidence>
<dbReference type="NCBIfam" id="TIGR02550">
    <property type="entry name" value="flagell_flgL"/>
    <property type="match status" value="1"/>
</dbReference>
<accession>A0A8J4ECQ2</accession>
<dbReference type="GO" id="GO:0071973">
    <property type="term" value="P:bacterial-type flagellum-dependent cell motility"/>
    <property type="evidence" value="ECO:0007669"/>
    <property type="project" value="InterPro"/>
</dbReference>
<keyword evidence="8" id="KW-1185">Reference proteome</keyword>
<evidence type="ECO:0000313" key="8">
    <source>
        <dbReference type="Proteomes" id="UP000635606"/>
    </source>
</evidence>
<feature type="domain" description="Flagellin C-terminal" evidence="6">
    <location>
        <begin position="208"/>
        <end position="290"/>
    </location>
</feature>
<evidence type="ECO:0000256" key="4">
    <source>
        <dbReference type="SAM" id="MobiDB-lite"/>
    </source>
</evidence>
<reference evidence="7" key="1">
    <citation type="submission" date="2021-01" db="EMBL/GenBank/DDBJ databases">
        <title>Whole genome shotgun sequence of Virgisporangium ochraceum NBRC 16418.</title>
        <authorList>
            <person name="Komaki H."/>
            <person name="Tamura T."/>
        </authorList>
    </citation>
    <scope>NUCLEOTIDE SEQUENCE</scope>
    <source>
        <strain evidence="7">NBRC 16418</strain>
    </source>
</reference>
<evidence type="ECO:0000256" key="2">
    <source>
        <dbReference type="ARBA" id="ARBA00005709"/>
    </source>
</evidence>
<comment type="caution">
    <text evidence="7">The sequence shown here is derived from an EMBL/GenBank/DDBJ whole genome shotgun (WGS) entry which is preliminary data.</text>
</comment>
<evidence type="ECO:0000313" key="7">
    <source>
        <dbReference type="EMBL" id="GIJ69879.1"/>
    </source>
</evidence>
<feature type="domain" description="Flagellin N-terminal" evidence="5">
    <location>
        <begin position="7"/>
        <end position="131"/>
    </location>
</feature>
<evidence type="ECO:0000256" key="1">
    <source>
        <dbReference type="ARBA" id="ARBA00004365"/>
    </source>
</evidence>
<dbReference type="EMBL" id="BOPH01000069">
    <property type="protein sequence ID" value="GIJ69879.1"/>
    <property type="molecule type" value="Genomic_DNA"/>
</dbReference>
<proteinExistence type="inferred from homology"/>
<sequence length="291" mass="31227">MRVTHGSIAKNVLANLQNNVNRLNETQQRLSSGKQINRPSDSPGGTVSSMELRSSLAQQQQYKRNADDGIAWLNVADSALQGVDEKVTRARSLVLQGMSAGNGQESRNALAAEIRELSEAIRSEANTSYLNRPVFGGTGASTEAFPKAGGFTGDSVQVLRTVGTNTKVAVNVDGRAVFGDGNDSIFNVLSEIATKLENDPDALKVELDRLDSRAATIRNGLSTVGARTNQLERMRQAADDMALNVTQSLSDVEDIDLPQTITELQLQQTAYQAALAAGARVVQPSLVEFLR</sequence>
<evidence type="ECO:0000259" key="5">
    <source>
        <dbReference type="Pfam" id="PF00669"/>
    </source>
</evidence>
<dbReference type="InterPro" id="IPR001492">
    <property type="entry name" value="Flagellin"/>
</dbReference>